<proteinExistence type="inferred from homology"/>
<dbReference type="NCBIfam" id="TIGR00044">
    <property type="entry name" value="YggS family pyridoxal phosphate-dependent enzyme"/>
    <property type="match status" value="1"/>
</dbReference>
<dbReference type="GO" id="GO:0030170">
    <property type="term" value="F:pyridoxal phosphate binding"/>
    <property type="evidence" value="ECO:0007669"/>
    <property type="project" value="UniProtKB-UniRule"/>
</dbReference>
<dbReference type="PROSITE" id="PS01211">
    <property type="entry name" value="UPF0001"/>
    <property type="match status" value="1"/>
</dbReference>
<dbReference type="EnsemblProtists" id="EKX55033">
    <property type="protein sequence ID" value="EKX55033"/>
    <property type="gene ID" value="GUITHDRAFT_63073"/>
</dbReference>
<dbReference type="InterPro" id="IPR001608">
    <property type="entry name" value="Ala_racemase_N"/>
</dbReference>
<dbReference type="PANTHER" id="PTHR10146:SF14">
    <property type="entry name" value="PYRIDOXAL PHOSPHATE HOMEOSTASIS PROTEIN"/>
    <property type="match status" value="1"/>
</dbReference>
<dbReference type="HOGENOM" id="CLU_059988_2_0_1"/>
<reference evidence="8" key="2">
    <citation type="submission" date="2012-11" db="EMBL/GenBank/DDBJ databases">
        <authorList>
            <person name="Kuo A."/>
            <person name="Curtis B.A."/>
            <person name="Tanifuji G."/>
            <person name="Burki F."/>
            <person name="Gruber A."/>
            <person name="Irimia M."/>
            <person name="Maruyama S."/>
            <person name="Arias M.C."/>
            <person name="Ball S.G."/>
            <person name="Gile G.H."/>
            <person name="Hirakawa Y."/>
            <person name="Hopkins J.F."/>
            <person name="Rensing S.A."/>
            <person name="Schmutz J."/>
            <person name="Symeonidi A."/>
            <person name="Elias M."/>
            <person name="Eveleigh R.J."/>
            <person name="Herman E.K."/>
            <person name="Klute M.J."/>
            <person name="Nakayama T."/>
            <person name="Obornik M."/>
            <person name="Reyes-Prieto A."/>
            <person name="Armbrust E.V."/>
            <person name="Aves S.J."/>
            <person name="Beiko R.G."/>
            <person name="Coutinho P."/>
            <person name="Dacks J.B."/>
            <person name="Durnford D.G."/>
            <person name="Fast N.M."/>
            <person name="Green B.R."/>
            <person name="Grisdale C."/>
            <person name="Hempe F."/>
            <person name="Henrissat B."/>
            <person name="Hoppner M.P."/>
            <person name="Ishida K.-I."/>
            <person name="Kim E."/>
            <person name="Koreny L."/>
            <person name="Kroth P.G."/>
            <person name="Liu Y."/>
            <person name="Malik S.-B."/>
            <person name="Maier U.G."/>
            <person name="McRose D."/>
            <person name="Mock T."/>
            <person name="Neilson J.A."/>
            <person name="Onodera N.T."/>
            <person name="Poole A.M."/>
            <person name="Pritham E.J."/>
            <person name="Richards T.A."/>
            <person name="Rocap G."/>
            <person name="Roy S.W."/>
            <person name="Sarai C."/>
            <person name="Schaack S."/>
            <person name="Shirato S."/>
            <person name="Slamovits C.H."/>
            <person name="Spencer D.F."/>
            <person name="Suzuki S."/>
            <person name="Worden A.Z."/>
            <person name="Zauner S."/>
            <person name="Barry K."/>
            <person name="Bell C."/>
            <person name="Bharti A.K."/>
            <person name="Crow J.A."/>
            <person name="Grimwood J."/>
            <person name="Kramer R."/>
            <person name="Lindquist E."/>
            <person name="Lucas S."/>
            <person name="Salamov A."/>
            <person name="McFadden G.I."/>
            <person name="Lane C.E."/>
            <person name="Keeling P.J."/>
            <person name="Gray M.W."/>
            <person name="Grigoriev I.V."/>
            <person name="Archibald J.M."/>
        </authorList>
    </citation>
    <scope>NUCLEOTIDE SEQUENCE</scope>
    <source>
        <strain evidence="8">CCMP2712</strain>
    </source>
</reference>
<gene>
    <name evidence="6" type="ORF">GUITHDRAFT_63073</name>
</gene>
<evidence type="ECO:0000313" key="6">
    <source>
        <dbReference type="EMBL" id="EKX55033.1"/>
    </source>
</evidence>
<dbReference type="eggNOG" id="KOG3157">
    <property type="taxonomic scope" value="Eukaryota"/>
</dbReference>
<evidence type="ECO:0000256" key="1">
    <source>
        <dbReference type="ARBA" id="ARBA00022898"/>
    </source>
</evidence>
<dbReference type="OrthoDB" id="10264196at2759"/>
<accession>L1K3U1</accession>
<keyword evidence="1 2" id="KW-0663">Pyridoxal phosphate</keyword>
<dbReference type="GeneID" id="17311531"/>
<reference evidence="7" key="3">
    <citation type="submission" date="2015-06" db="UniProtKB">
        <authorList>
            <consortium name="EnsemblProtists"/>
        </authorList>
    </citation>
    <scope>IDENTIFICATION</scope>
</reference>
<evidence type="ECO:0000313" key="7">
    <source>
        <dbReference type="EnsemblProtists" id="EKX55033"/>
    </source>
</evidence>
<dbReference type="PaxDb" id="55529-EKX55033"/>
<dbReference type="HAMAP" id="MF_02087">
    <property type="entry name" value="PLP_homeostasis"/>
    <property type="match status" value="1"/>
</dbReference>
<sequence>MQVSSTSVGENLKAVKEKISTCCSQHNLAPPNLVAVSKFQPVETILEAYQAGQRMFGENYVQEIVSKAPSLPEDIQWHFIGMLQSNKAKQLVSGVKNLEVVESVHSAKTATALNNACMSAERRSPLKIYIQVLTSGEESKSGCLPEEVIEIAQHVKSHCPALELKGLMTIGKLGDPNPEPYFALLRECRKKLAESLQMEETDLHLSMGMSGDFEKAIAAGSTSVRVGTSIFGERPPKQ</sequence>
<dbReference type="Pfam" id="PF01168">
    <property type="entry name" value="Ala_racemase_N"/>
    <property type="match status" value="1"/>
</dbReference>
<evidence type="ECO:0000256" key="3">
    <source>
        <dbReference type="PIRSR" id="PIRSR004848-1"/>
    </source>
</evidence>
<protein>
    <recommendedName>
        <fullName evidence="2">Pyridoxal phosphate homeostasis protein</fullName>
        <shortName evidence="2">PLP homeostasis protein</shortName>
    </recommendedName>
</protein>
<feature type="domain" description="Alanine racemase N-terminal" evidence="5">
    <location>
        <begin position="12"/>
        <end position="235"/>
    </location>
</feature>
<dbReference type="PANTHER" id="PTHR10146">
    <property type="entry name" value="PROLINE SYNTHETASE CO-TRANSCRIBED BACTERIAL HOMOLOG PROTEIN"/>
    <property type="match status" value="1"/>
</dbReference>
<dbReference type="InterPro" id="IPR011078">
    <property type="entry name" value="PyrdxlP_homeostasis"/>
</dbReference>
<dbReference type="PIRSF" id="PIRSF004848">
    <property type="entry name" value="YBL036c_PLPDEIII"/>
    <property type="match status" value="1"/>
</dbReference>
<dbReference type="Gene3D" id="3.20.20.10">
    <property type="entry name" value="Alanine racemase"/>
    <property type="match status" value="1"/>
</dbReference>
<reference evidence="6 8" key="1">
    <citation type="journal article" date="2012" name="Nature">
        <title>Algal genomes reveal evolutionary mosaicism and the fate of nucleomorphs.</title>
        <authorList>
            <consortium name="DOE Joint Genome Institute"/>
            <person name="Curtis B.A."/>
            <person name="Tanifuji G."/>
            <person name="Burki F."/>
            <person name="Gruber A."/>
            <person name="Irimia M."/>
            <person name="Maruyama S."/>
            <person name="Arias M.C."/>
            <person name="Ball S.G."/>
            <person name="Gile G.H."/>
            <person name="Hirakawa Y."/>
            <person name="Hopkins J.F."/>
            <person name="Kuo A."/>
            <person name="Rensing S.A."/>
            <person name="Schmutz J."/>
            <person name="Symeonidi A."/>
            <person name="Elias M."/>
            <person name="Eveleigh R.J."/>
            <person name="Herman E.K."/>
            <person name="Klute M.J."/>
            <person name="Nakayama T."/>
            <person name="Obornik M."/>
            <person name="Reyes-Prieto A."/>
            <person name="Armbrust E.V."/>
            <person name="Aves S.J."/>
            <person name="Beiko R.G."/>
            <person name="Coutinho P."/>
            <person name="Dacks J.B."/>
            <person name="Durnford D.G."/>
            <person name="Fast N.M."/>
            <person name="Green B.R."/>
            <person name="Grisdale C.J."/>
            <person name="Hempel F."/>
            <person name="Henrissat B."/>
            <person name="Hoppner M.P."/>
            <person name="Ishida K."/>
            <person name="Kim E."/>
            <person name="Koreny L."/>
            <person name="Kroth P.G."/>
            <person name="Liu Y."/>
            <person name="Malik S.B."/>
            <person name="Maier U.G."/>
            <person name="McRose D."/>
            <person name="Mock T."/>
            <person name="Neilson J.A."/>
            <person name="Onodera N.T."/>
            <person name="Poole A.M."/>
            <person name="Pritham E.J."/>
            <person name="Richards T.A."/>
            <person name="Rocap G."/>
            <person name="Roy S.W."/>
            <person name="Sarai C."/>
            <person name="Schaack S."/>
            <person name="Shirato S."/>
            <person name="Slamovits C.H."/>
            <person name="Spencer D.F."/>
            <person name="Suzuki S."/>
            <person name="Worden A.Z."/>
            <person name="Zauner S."/>
            <person name="Barry K."/>
            <person name="Bell C."/>
            <person name="Bharti A.K."/>
            <person name="Crow J.A."/>
            <person name="Grimwood J."/>
            <person name="Kramer R."/>
            <person name="Lindquist E."/>
            <person name="Lucas S."/>
            <person name="Salamov A."/>
            <person name="McFadden G.I."/>
            <person name="Lane C.E."/>
            <person name="Keeling P.J."/>
            <person name="Gray M.W."/>
            <person name="Grigoriev I.V."/>
            <person name="Archibald J.M."/>
        </authorList>
    </citation>
    <scope>NUCLEOTIDE SEQUENCE</scope>
    <source>
        <strain evidence="6 8">CCMP2712</strain>
    </source>
</reference>
<dbReference type="CDD" id="cd06822">
    <property type="entry name" value="PLPDE_III_YBL036c_euk"/>
    <property type="match status" value="1"/>
</dbReference>
<organism evidence="6">
    <name type="scientific">Guillardia theta (strain CCMP2712)</name>
    <name type="common">Cryptophyte</name>
    <dbReference type="NCBI Taxonomy" id="905079"/>
    <lineage>
        <taxon>Eukaryota</taxon>
        <taxon>Cryptophyceae</taxon>
        <taxon>Pyrenomonadales</taxon>
        <taxon>Geminigeraceae</taxon>
        <taxon>Guillardia</taxon>
    </lineage>
</organism>
<evidence type="ECO:0000256" key="2">
    <source>
        <dbReference type="HAMAP-Rule" id="MF_03225"/>
    </source>
</evidence>
<dbReference type="STRING" id="905079.L1K3U1"/>
<name>L1K3U1_GUITC</name>
<dbReference type="OMA" id="HIPFHLI"/>
<comment type="cofactor">
    <cofactor evidence="3">
        <name>pyridoxal 5'-phosphate</name>
        <dbReference type="ChEBI" id="CHEBI:597326"/>
    </cofactor>
</comment>
<dbReference type="RefSeq" id="XP_005842013.1">
    <property type="nucleotide sequence ID" value="XM_005841956.1"/>
</dbReference>
<keyword evidence="8" id="KW-1185">Reference proteome</keyword>
<evidence type="ECO:0000259" key="5">
    <source>
        <dbReference type="Pfam" id="PF01168"/>
    </source>
</evidence>
<dbReference type="InterPro" id="IPR029066">
    <property type="entry name" value="PLP-binding_barrel"/>
</dbReference>
<dbReference type="AlphaFoldDB" id="L1K3U1"/>
<comment type="similarity">
    <text evidence="2 4">Belongs to the pyridoxal phosphate-binding protein YggS/PROSC family.</text>
</comment>
<dbReference type="EMBL" id="JH992966">
    <property type="protein sequence ID" value="EKX55033.1"/>
    <property type="molecule type" value="Genomic_DNA"/>
</dbReference>
<comment type="function">
    <text evidence="2">Pyridoxal 5'-phosphate (PLP)-binding protein, which may be involved in intracellular homeostatic regulation of pyridoxal 5'-phosphate (PLP), the active form of vitamin B6.</text>
</comment>
<evidence type="ECO:0000256" key="4">
    <source>
        <dbReference type="RuleBase" id="RU004514"/>
    </source>
</evidence>
<evidence type="ECO:0000313" key="8">
    <source>
        <dbReference type="Proteomes" id="UP000011087"/>
    </source>
</evidence>
<dbReference type="FunFam" id="3.20.20.10:FF:000007">
    <property type="entry name" value="Pyridoxal phosphate homeostasis protein"/>
    <property type="match status" value="1"/>
</dbReference>
<dbReference type="SUPFAM" id="SSF51419">
    <property type="entry name" value="PLP-binding barrel"/>
    <property type="match status" value="1"/>
</dbReference>
<dbReference type="Proteomes" id="UP000011087">
    <property type="component" value="Unassembled WGS sequence"/>
</dbReference>
<feature type="modified residue" description="N6-(pyridoxal phosphate)lysine" evidence="2 3">
    <location>
        <position position="38"/>
    </location>
</feature>
<dbReference type="KEGG" id="gtt:GUITHDRAFT_63073"/>